<dbReference type="AlphaFoldDB" id="A0A2T0Q9H4"/>
<feature type="transmembrane region" description="Helical" evidence="1">
    <location>
        <begin position="208"/>
        <end position="227"/>
    </location>
</feature>
<feature type="transmembrane region" description="Helical" evidence="1">
    <location>
        <begin position="36"/>
        <end position="61"/>
    </location>
</feature>
<keyword evidence="1" id="KW-0812">Transmembrane</keyword>
<evidence type="ECO:0000256" key="1">
    <source>
        <dbReference type="SAM" id="Phobius"/>
    </source>
</evidence>
<feature type="transmembrane region" description="Helical" evidence="1">
    <location>
        <begin position="6"/>
        <end position="24"/>
    </location>
</feature>
<comment type="caution">
    <text evidence="2">The sequence shown here is derived from an EMBL/GenBank/DDBJ whole genome shotgun (WGS) entry which is preliminary data.</text>
</comment>
<proteinExistence type="predicted"/>
<feature type="transmembrane region" description="Helical" evidence="1">
    <location>
        <begin position="176"/>
        <end position="196"/>
    </location>
</feature>
<dbReference type="Pfam" id="PF14023">
    <property type="entry name" value="Bestrophin-like"/>
    <property type="match status" value="1"/>
</dbReference>
<dbReference type="InterPro" id="IPR025333">
    <property type="entry name" value="DUF4239"/>
</dbReference>
<reference evidence="2 3" key="1">
    <citation type="submission" date="2018-03" db="EMBL/GenBank/DDBJ databases">
        <title>Genomic Encyclopedia of Archaeal and Bacterial Type Strains, Phase II (KMG-II): from individual species to whole genera.</title>
        <authorList>
            <person name="Goeker M."/>
        </authorList>
    </citation>
    <scope>NUCLEOTIDE SEQUENCE [LARGE SCALE GENOMIC DNA]</scope>
    <source>
        <strain evidence="2 3">DSM 45601</strain>
    </source>
</reference>
<organism evidence="2 3">
    <name type="scientific">Allonocardiopsis opalescens</name>
    <dbReference type="NCBI Taxonomy" id="1144618"/>
    <lineage>
        <taxon>Bacteria</taxon>
        <taxon>Bacillati</taxon>
        <taxon>Actinomycetota</taxon>
        <taxon>Actinomycetes</taxon>
        <taxon>Streptosporangiales</taxon>
        <taxon>Allonocardiopsis</taxon>
    </lineage>
</organism>
<dbReference type="EMBL" id="PVZC01000002">
    <property type="protein sequence ID" value="PRY00495.1"/>
    <property type="molecule type" value="Genomic_DNA"/>
</dbReference>
<name>A0A2T0Q9H4_9ACTN</name>
<keyword evidence="1" id="KW-1133">Transmembrane helix</keyword>
<protein>
    <submittedName>
        <fullName evidence="2">Uncharacterized protein DUF4239</fullName>
    </submittedName>
</protein>
<evidence type="ECO:0000313" key="3">
    <source>
        <dbReference type="Proteomes" id="UP000237846"/>
    </source>
</evidence>
<dbReference type="Proteomes" id="UP000237846">
    <property type="component" value="Unassembled WGS sequence"/>
</dbReference>
<accession>A0A2T0Q9H4</accession>
<dbReference type="OrthoDB" id="3427059at2"/>
<sequence>MTDNLLFTIGFVVLLLLAGALAIWKVRISERDLGGSIGTMVAPAVLSVYLLVAAMAIVIGWESNNAARDLTVTEATAATDTYWAVQRLPEPQREEAAAGVRDYLSTVVNEDWPRMRDGDMSQAGDSVLAGLRATVAETPEAAPDDYAAADRASAIMETGELLDIRTERANTAGSNIPVFLVIVTALLGLAVAVLPFASGNWRSRADMFWCAVNFVLVVATLVILVSLDNPYAGMFPVGPGPLQDSLDGFDTIDAAVSAQ</sequence>
<gene>
    <name evidence="2" type="ORF">CLV72_102126</name>
</gene>
<evidence type="ECO:0000313" key="2">
    <source>
        <dbReference type="EMBL" id="PRY00495.1"/>
    </source>
</evidence>
<dbReference type="RefSeq" id="WP_106241930.1">
    <property type="nucleotide sequence ID" value="NZ_PVZC01000002.1"/>
</dbReference>
<keyword evidence="1" id="KW-0472">Membrane</keyword>
<keyword evidence="3" id="KW-1185">Reference proteome</keyword>